<proteinExistence type="predicted"/>
<comment type="subcellular location">
    <subcellularLocation>
        <location evidence="1">Cytoplasm</location>
    </subcellularLocation>
</comment>
<dbReference type="FunFam" id="2.60.40.10:FF:000022">
    <property type="entry name" value="Cardiac titin"/>
    <property type="match status" value="1"/>
</dbReference>
<feature type="domain" description="Ig-like" evidence="5">
    <location>
        <begin position="205"/>
        <end position="280"/>
    </location>
</feature>
<evidence type="ECO:0000256" key="4">
    <source>
        <dbReference type="SAM" id="SignalP"/>
    </source>
</evidence>
<reference evidence="6" key="1">
    <citation type="submission" date="2025-08" db="UniProtKB">
        <authorList>
            <consortium name="Ensembl"/>
        </authorList>
    </citation>
    <scope>IDENTIFICATION</scope>
</reference>
<dbReference type="SUPFAM" id="SSF48726">
    <property type="entry name" value="Immunoglobulin"/>
    <property type="match status" value="2"/>
</dbReference>
<evidence type="ECO:0000313" key="7">
    <source>
        <dbReference type="Proteomes" id="UP000261620"/>
    </source>
</evidence>
<organism evidence="6 7">
    <name type="scientific">Mola mola</name>
    <name type="common">Ocean sunfish</name>
    <name type="synonym">Tetraodon mola</name>
    <dbReference type="NCBI Taxonomy" id="94237"/>
    <lineage>
        <taxon>Eukaryota</taxon>
        <taxon>Metazoa</taxon>
        <taxon>Chordata</taxon>
        <taxon>Craniata</taxon>
        <taxon>Vertebrata</taxon>
        <taxon>Euteleostomi</taxon>
        <taxon>Actinopterygii</taxon>
        <taxon>Neopterygii</taxon>
        <taxon>Teleostei</taxon>
        <taxon>Neoteleostei</taxon>
        <taxon>Acanthomorphata</taxon>
        <taxon>Eupercaria</taxon>
        <taxon>Tetraodontiformes</taxon>
        <taxon>Molidae</taxon>
        <taxon>Mola</taxon>
    </lineage>
</organism>
<dbReference type="InterPro" id="IPR013098">
    <property type="entry name" value="Ig_I-set"/>
</dbReference>
<keyword evidence="7" id="KW-1185">Reference proteome</keyword>
<evidence type="ECO:0000256" key="3">
    <source>
        <dbReference type="ARBA" id="ARBA00023319"/>
    </source>
</evidence>
<dbReference type="InterPro" id="IPR003599">
    <property type="entry name" value="Ig_sub"/>
</dbReference>
<name>A0A3Q3WUI1_MOLML</name>
<dbReference type="Proteomes" id="UP000261620">
    <property type="component" value="Unplaced"/>
</dbReference>
<dbReference type="FunFam" id="2.60.40.10:FF:000425">
    <property type="entry name" value="Myosin light chain kinase"/>
    <property type="match status" value="1"/>
</dbReference>
<dbReference type="PROSITE" id="PS50835">
    <property type="entry name" value="IG_LIKE"/>
    <property type="match status" value="2"/>
</dbReference>
<evidence type="ECO:0000259" key="5">
    <source>
        <dbReference type="PROSITE" id="PS50835"/>
    </source>
</evidence>
<feature type="chain" id="PRO_5018663583" description="Ig-like domain-containing protein" evidence="4">
    <location>
        <begin position="21"/>
        <end position="299"/>
    </location>
</feature>
<dbReference type="Ensembl" id="ENSMMOT00000022362.1">
    <property type="protein sequence ID" value="ENSMMOP00000021998.1"/>
    <property type="gene ID" value="ENSMMOG00000016720.1"/>
</dbReference>
<dbReference type="InterPro" id="IPR003598">
    <property type="entry name" value="Ig_sub2"/>
</dbReference>
<keyword evidence="2" id="KW-0963">Cytoplasm</keyword>
<evidence type="ECO:0000256" key="2">
    <source>
        <dbReference type="ARBA" id="ARBA00022490"/>
    </source>
</evidence>
<keyword evidence="3" id="KW-0393">Immunoglobulin domain</keyword>
<dbReference type="SMART" id="SM00408">
    <property type="entry name" value="IGc2"/>
    <property type="match status" value="2"/>
</dbReference>
<dbReference type="InterPro" id="IPR013783">
    <property type="entry name" value="Ig-like_fold"/>
</dbReference>
<reference evidence="6" key="2">
    <citation type="submission" date="2025-09" db="UniProtKB">
        <authorList>
            <consortium name="Ensembl"/>
        </authorList>
    </citation>
    <scope>IDENTIFICATION</scope>
</reference>
<feature type="domain" description="Ig-like" evidence="5">
    <location>
        <begin position="108"/>
        <end position="198"/>
    </location>
</feature>
<dbReference type="PANTHER" id="PTHR47633">
    <property type="entry name" value="IMMUNOGLOBULIN"/>
    <property type="match status" value="1"/>
</dbReference>
<protein>
    <recommendedName>
        <fullName evidence="5">Ig-like domain-containing protein</fullName>
    </recommendedName>
</protein>
<accession>A0A3Q3WUI1</accession>
<dbReference type="InterPro" id="IPR007110">
    <property type="entry name" value="Ig-like_dom"/>
</dbReference>
<dbReference type="SMART" id="SM00409">
    <property type="entry name" value="IG"/>
    <property type="match status" value="2"/>
</dbReference>
<feature type="signal peptide" evidence="4">
    <location>
        <begin position="1"/>
        <end position="20"/>
    </location>
</feature>
<dbReference type="Pfam" id="PF07679">
    <property type="entry name" value="I-set"/>
    <property type="match status" value="3"/>
</dbReference>
<dbReference type="GO" id="GO:0005737">
    <property type="term" value="C:cytoplasm"/>
    <property type="evidence" value="ECO:0007669"/>
    <property type="project" value="UniProtKB-SubCell"/>
</dbReference>
<keyword evidence="4" id="KW-0732">Signal</keyword>
<dbReference type="AlphaFoldDB" id="A0A3Q3WUI1"/>
<evidence type="ECO:0000256" key="1">
    <source>
        <dbReference type="ARBA" id="ARBA00004496"/>
    </source>
</evidence>
<sequence length="299" mass="33483">CMLLVLLLARALFGPPLIHTASHPDRAEAHSKQFSSTMEKRKEKPVFLRELSTATVTVGQSATFTIKVSGFPKPVAQWFHNGQTITSSSVYIFSNRFGQMFLPAGKPPEFTKMIESLQVSEGGQAFFKYAMTGEPLPEIHFKWFKDGHPIKESEKFRIFNRFNTSCLEILNPTKDDSGEYTCKATNQHGTPMFSKRIDSTTAVLGNTVKLQGTLKGSAPITTKWMKGSELLRDDDPNVRMTFENDIVSISFSSVRIMHGGKYTCLAENESGLQKCEAVLSIQGWNTFLFIRKKCGCRCL</sequence>
<dbReference type="InterPro" id="IPR036179">
    <property type="entry name" value="Ig-like_dom_sf"/>
</dbReference>
<evidence type="ECO:0000313" key="6">
    <source>
        <dbReference type="Ensembl" id="ENSMMOP00000021998.1"/>
    </source>
</evidence>
<dbReference type="Gene3D" id="2.60.40.10">
    <property type="entry name" value="Immunoglobulins"/>
    <property type="match status" value="3"/>
</dbReference>